<protein>
    <submittedName>
        <fullName evidence="6">Transcriptional regulator, GntR family</fullName>
    </submittedName>
</protein>
<keyword evidence="1" id="KW-0805">Transcription regulation</keyword>
<dbReference type="InterPro" id="IPR036388">
    <property type="entry name" value="WH-like_DNA-bd_sf"/>
</dbReference>
<dbReference type="PROSITE" id="PS50949">
    <property type="entry name" value="HTH_GNTR"/>
    <property type="match status" value="1"/>
</dbReference>
<dbReference type="STRING" id="497964.CfE428DRAFT_4150"/>
<evidence type="ECO:0000256" key="4">
    <source>
        <dbReference type="SAM" id="MobiDB-lite"/>
    </source>
</evidence>
<dbReference type="SMART" id="SM00345">
    <property type="entry name" value="HTH_GNTR"/>
    <property type="match status" value="1"/>
</dbReference>
<dbReference type="RefSeq" id="WP_006981474.1">
    <property type="nucleotide sequence ID" value="NZ_ABVL01000013.1"/>
</dbReference>
<dbReference type="SUPFAM" id="SSF48008">
    <property type="entry name" value="GntR ligand-binding domain-like"/>
    <property type="match status" value="1"/>
</dbReference>
<dbReference type="InterPro" id="IPR011711">
    <property type="entry name" value="GntR_C"/>
</dbReference>
<dbReference type="Pfam" id="PF07729">
    <property type="entry name" value="FCD"/>
    <property type="match status" value="1"/>
</dbReference>
<dbReference type="InterPro" id="IPR000524">
    <property type="entry name" value="Tscrpt_reg_HTH_GntR"/>
</dbReference>
<accession>B4D5G1</accession>
<dbReference type="InParanoid" id="B4D5G1"/>
<dbReference type="SMART" id="SM00895">
    <property type="entry name" value="FCD"/>
    <property type="match status" value="1"/>
</dbReference>
<gene>
    <name evidence="6" type="ORF">CfE428DRAFT_4150</name>
</gene>
<evidence type="ECO:0000313" key="7">
    <source>
        <dbReference type="Proteomes" id="UP000005824"/>
    </source>
</evidence>
<dbReference type="InterPro" id="IPR008920">
    <property type="entry name" value="TF_FadR/GntR_C"/>
</dbReference>
<dbReference type="EMBL" id="ABVL01000013">
    <property type="protein sequence ID" value="EDY18366.1"/>
    <property type="molecule type" value="Genomic_DNA"/>
</dbReference>
<dbReference type="PANTHER" id="PTHR43537">
    <property type="entry name" value="TRANSCRIPTIONAL REGULATOR, GNTR FAMILY"/>
    <property type="match status" value="1"/>
</dbReference>
<dbReference type="GO" id="GO:0043565">
    <property type="term" value="F:sequence-specific DNA binding"/>
    <property type="evidence" value="ECO:0007669"/>
    <property type="project" value="InterPro"/>
</dbReference>
<keyword evidence="7" id="KW-1185">Reference proteome</keyword>
<reference evidence="6 7" key="1">
    <citation type="journal article" date="2011" name="J. Bacteriol.">
        <title>Genome sequence of Chthoniobacter flavus Ellin428, an aerobic heterotrophic soil bacterium.</title>
        <authorList>
            <person name="Kant R."/>
            <person name="van Passel M.W."/>
            <person name="Palva A."/>
            <person name="Lucas S."/>
            <person name="Lapidus A."/>
            <person name="Glavina Del Rio T."/>
            <person name="Dalin E."/>
            <person name="Tice H."/>
            <person name="Bruce D."/>
            <person name="Goodwin L."/>
            <person name="Pitluck S."/>
            <person name="Larimer F.W."/>
            <person name="Land M.L."/>
            <person name="Hauser L."/>
            <person name="Sangwan P."/>
            <person name="de Vos W.M."/>
            <person name="Janssen P.H."/>
            <person name="Smidt H."/>
        </authorList>
    </citation>
    <scope>NUCLEOTIDE SEQUENCE [LARGE SCALE GENOMIC DNA]</scope>
    <source>
        <strain evidence="6 7">Ellin428</strain>
    </source>
</reference>
<dbReference type="PANTHER" id="PTHR43537:SF5">
    <property type="entry name" value="UXU OPERON TRANSCRIPTIONAL REGULATOR"/>
    <property type="match status" value="1"/>
</dbReference>
<name>B4D5G1_9BACT</name>
<evidence type="ECO:0000256" key="3">
    <source>
        <dbReference type="ARBA" id="ARBA00023163"/>
    </source>
</evidence>
<dbReference type="InterPro" id="IPR036390">
    <property type="entry name" value="WH_DNA-bd_sf"/>
</dbReference>
<dbReference type="CDD" id="cd07377">
    <property type="entry name" value="WHTH_GntR"/>
    <property type="match status" value="1"/>
</dbReference>
<feature type="compositionally biased region" description="Basic residues" evidence="4">
    <location>
        <begin position="258"/>
        <end position="267"/>
    </location>
</feature>
<feature type="region of interest" description="Disordered" evidence="4">
    <location>
        <begin position="248"/>
        <end position="267"/>
    </location>
</feature>
<dbReference type="Proteomes" id="UP000005824">
    <property type="component" value="Unassembled WGS sequence"/>
</dbReference>
<dbReference type="InterPro" id="IPR000485">
    <property type="entry name" value="AsnC-type_HTH_dom"/>
</dbReference>
<sequence length="267" mass="30291">MPTNPLRDQAYKHIHGKLLAGELPAGHVVSEHSLAREIGISRTPVREAIQRLEQEGVLEQVPRYGTIVRRPERRDLEELYQLREALEPYAVAQVAGRLSTEDLVTLGKLCDEIRSIAATLKKAPRAVLDTALMRRLLSADLGFHMVLLRASGNRRLMKIIADSRMLTRIFGTPRQEHDLDVIQETHRFHSDILEAVKKSDAARAQRLMADHIRASMREALDHYDRAQTTPDTRSIPLGLPDDLLADLQRIEQGPALPRPRKTRQRKS</sequence>
<dbReference type="PRINTS" id="PR00035">
    <property type="entry name" value="HTHGNTR"/>
</dbReference>
<evidence type="ECO:0000313" key="6">
    <source>
        <dbReference type="EMBL" id="EDY18366.1"/>
    </source>
</evidence>
<evidence type="ECO:0000256" key="1">
    <source>
        <dbReference type="ARBA" id="ARBA00023015"/>
    </source>
</evidence>
<evidence type="ECO:0000259" key="5">
    <source>
        <dbReference type="PROSITE" id="PS50949"/>
    </source>
</evidence>
<dbReference type="Pfam" id="PF00392">
    <property type="entry name" value="GntR"/>
    <property type="match status" value="1"/>
</dbReference>
<dbReference type="Gene3D" id="1.20.120.530">
    <property type="entry name" value="GntR ligand-binding domain-like"/>
    <property type="match status" value="1"/>
</dbReference>
<comment type="caution">
    <text evidence="6">The sequence shown here is derived from an EMBL/GenBank/DDBJ whole genome shotgun (WGS) entry which is preliminary data.</text>
</comment>
<dbReference type="SUPFAM" id="SSF46785">
    <property type="entry name" value="Winged helix' DNA-binding domain"/>
    <property type="match status" value="1"/>
</dbReference>
<feature type="domain" description="HTH gntR-type" evidence="5">
    <location>
        <begin position="4"/>
        <end position="71"/>
    </location>
</feature>
<dbReference type="PRINTS" id="PR00033">
    <property type="entry name" value="HTHASNC"/>
</dbReference>
<dbReference type="AlphaFoldDB" id="B4D5G1"/>
<organism evidence="6 7">
    <name type="scientific">Chthoniobacter flavus Ellin428</name>
    <dbReference type="NCBI Taxonomy" id="497964"/>
    <lineage>
        <taxon>Bacteria</taxon>
        <taxon>Pseudomonadati</taxon>
        <taxon>Verrucomicrobiota</taxon>
        <taxon>Spartobacteria</taxon>
        <taxon>Chthoniobacterales</taxon>
        <taxon>Chthoniobacteraceae</taxon>
        <taxon>Chthoniobacter</taxon>
    </lineage>
</organism>
<dbReference type="Gene3D" id="1.10.10.10">
    <property type="entry name" value="Winged helix-like DNA-binding domain superfamily/Winged helix DNA-binding domain"/>
    <property type="match status" value="1"/>
</dbReference>
<keyword evidence="2" id="KW-0238">DNA-binding</keyword>
<dbReference type="eggNOG" id="COG1802">
    <property type="taxonomic scope" value="Bacteria"/>
</dbReference>
<keyword evidence="3" id="KW-0804">Transcription</keyword>
<proteinExistence type="predicted"/>
<dbReference type="GO" id="GO:0003700">
    <property type="term" value="F:DNA-binding transcription factor activity"/>
    <property type="evidence" value="ECO:0007669"/>
    <property type="project" value="InterPro"/>
</dbReference>
<evidence type="ECO:0000256" key="2">
    <source>
        <dbReference type="ARBA" id="ARBA00023125"/>
    </source>
</evidence>